<keyword evidence="4" id="KW-0548">Nucleotidyltransferase</keyword>
<dbReference type="InterPro" id="IPR011990">
    <property type="entry name" value="TPR-like_helical_dom_sf"/>
</dbReference>
<evidence type="ECO:0000256" key="6">
    <source>
        <dbReference type="ARBA" id="ARBA00022803"/>
    </source>
</evidence>
<evidence type="ECO:0000256" key="1">
    <source>
        <dbReference type="ARBA" id="ARBA00009558"/>
    </source>
</evidence>
<evidence type="ECO:0000256" key="3">
    <source>
        <dbReference type="ARBA" id="ARBA00022679"/>
    </source>
</evidence>
<protein>
    <recommendedName>
        <fullName evidence="9">NAD(P)(+)--arginine ADP-ribosyltransferase</fullName>
        <ecNumber evidence="9">2.4.2.31</ecNumber>
    </recommendedName>
    <alternativeName>
        <fullName evidence="9">Mono(ADP-ribosyl)transferase</fullName>
    </alternativeName>
</protein>
<dbReference type="InterPro" id="IPR000768">
    <property type="entry name" value="ART"/>
</dbReference>
<dbReference type="InterPro" id="IPR019734">
    <property type="entry name" value="TPR_rpt"/>
</dbReference>
<dbReference type="SMART" id="SM00028">
    <property type="entry name" value="TPR"/>
    <property type="match status" value="6"/>
</dbReference>
<dbReference type="Pfam" id="PF01129">
    <property type="entry name" value="ART"/>
    <property type="match status" value="1"/>
</dbReference>
<dbReference type="GO" id="GO:0016779">
    <property type="term" value="F:nucleotidyltransferase activity"/>
    <property type="evidence" value="ECO:0007669"/>
    <property type="project" value="UniProtKB-KW"/>
</dbReference>
<evidence type="ECO:0000256" key="2">
    <source>
        <dbReference type="ARBA" id="ARBA00022676"/>
    </source>
</evidence>
<sequence>MRIEIKNLLLSINSKNSLHIQSCHNLKDDYETFTLVWLDINNSTDEHFQLQQKLGLNFNYFRIFILVEECEQYLRQQDENQQISLIVSGSHGRRLVPLVHNLKQITAIYIYCMNKSDNEKWSRPFEKVLAVITDSDELIKRVCQDQEEREKIEELTMTSMKITNKLSSESTDFICSQLWLEILLRMKQTEYDKQVFIEFCKEIYAENSIQTEIIRKFEQTYSSEQALSWYTKDTFLYKMLNKALRTNNIQTLFLFRFFITDLCQQLKQIHQQQKPVVKVYCGKLLTIERINTMYASIGHYLLINTFLSTTTDRNVAVAALSLTTTNDNQLQSVIFEILLDFSHTPTTKPYANIRNLLNFETENEILISIGSIFKIENVKYYQNQWIVSLQSCNEHTDNQLKQILHYSRQELELDTFDNLLLDKMDKFDRAEKYFKYLLQKSSITIEDNDRNTIQAWCYQCLGYIAQKEGQYPSAIENHLKALELIEKTSTSNDKDLSLYYNNLGLAYYCNNDVDKAMEIYKKSCCDKCYLKNGNKQHICTSRSFLLSRYNVSRSLTRDVVLFLWYQLLARIMNEKSIQICYNMKRKNTTQNTFLFRVLNKAIKTRNIEKLIEFRYSLFDIHNQMTNVYQFQGIAYRGMKIDQNELTRYSTHLNELILFNGYLSTTRNRDVALKFANINDNYDDNVQSVLFEIHSNPSVETRTIINVDDDEVIFDIPTVFKIVDIDENSTSKLITVFLQTTNEHIGLLHQYYALAEKQMLASTPQLLFARLMYYLGDYKKADIYVKQIGDMLNENTENLAVFYYDIAFNYYSHEEYYDALNTYHFLFKYTNDYVLISQAMKYVANIYVERNEYVEAMNFYKQSIEIQRCIREPDFSLIAHSHSLLGMLYQKQNQYDQALWHHEQALQIEIKQGDELVIAECHFNIGTIYEEMEQYKLALQNIEKALEIRTKLLQSTHPSIAMCYDRLAHVYRTQKHNDLALKYFLITLRIQKENLPENHPDIEETIFEINDLLCEHPEYDNQQTTAVTDNEDNCEICIDQQPDLPSRVKIIVLDDNNSLTLHLNGLNENENEHLISFHSDTESFFQYIHNHIENFKLITVLPKLFILSEILAKLQTIEQISSIYIYTDDDQDVNYYRTFSQQFSKIHDVCIGNDLQFRLILDLTTFYRKLGNHCVLERNNSEAEYCYAKAQKYVKLLSKSIERTAINLFFTGVTAPANQMRISGLKAEVTKIYYRMVNLETTNKESGARISVSENDRLTFLRVLEDASTGIFTVEEHYETLKQKLEKNDFKLDSLIRQFANLALRFGNFVTGKINK</sequence>
<dbReference type="SUPFAM" id="SSF56399">
    <property type="entry name" value="ADP-ribosylation"/>
    <property type="match status" value="2"/>
</dbReference>
<feature type="repeat" description="TPR" evidence="8">
    <location>
        <begin position="918"/>
        <end position="951"/>
    </location>
</feature>
<keyword evidence="3 9" id="KW-0808">Transferase</keyword>
<evidence type="ECO:0000256" key="8">
    <source>
        <dbReference type="PROSITE-ProRule" id="PRU00339"/>
    </source>
</evidence>
<keyword evidence="2 9" id="KW-0328">Glycosyltransferase</keyword>
<evidence type="ECO:0000313" key="11">
    <source>
        <dbReference type="EMBL" id="CAF3762201.1"/>
    </source>
</evidence>
<proteinExistence type="inferred from homology"/>
<gene>
    <name evidence="10" type="ORF">GPM918_LOCUS13211</name>
    <name evidence="11" type="ORF">SRO942_LOCUS13211</name>
</gene>
<dbReference type="Gene3D" id="1.25.40.10">
    <property type="entry name" value="Tetratricopeptide repeat domain"/>
    <property type="match status" value="3"/>
</dbReference>
<dbReference type="EMBL" id="CAJOBC010003002">
    <property type="protein sequence ID" value="CAF3762201.1"/>
    <property type="molecule type" value="Genomic_DNA"/>
</dbReference>
<dbReference type="SUPFAM" id="SSF48452">
    <property type="entry name" value="TPR-like"/>
    <property type="match status" value="3"/>
</dbReference>
<dbReference type="PANTHER" id="PTHR45641">
    <property type="entry name" value="TETRATRICOPEPTIDE REPEAT PROTEIN (AFU_ORTHOLOGUE AFUA_6G03870)"/>
    <property type="match status" value="1"/>
</dbReference>
<comment type="similarity">
    <text evidence="1 9">Belongs to the Arg-specific ADP-ribosyltransferase family.</text>
</comment>
<evidence type="ECO:0000256" key="7">
    <source>
        <dbReference type="ARBA" id="ARBA00047597"/>
    </source>
</evidence>
<dbReference type="PROSITE" id="PS51996">
    <property type="entry name" value="TR_MART"/>
    <property type="match status" value="1"/>
</dbReference>
<organism evidence="10 12">
    <name type="scientific">Didymodactylos carnosus</name>
    <dbReference type="NCBI Taxonomy" id="1234261"/>
    <lineage>
        <taxon>Eukaryota</taxon>
        <taxon>Metazoa</taxon>
        <taxon>Spiralia</taxon>
        <taxon>Gnathifera</taxon>
        <taxon>Rotifera</taxon>
        <taxon>Eurotatoria</taxon>
        <taxon>Bdelloidea</taxon>
        <taxon>Philodinida</taxon>
        <taxon>Philodinidae</taxon>
        <taxon>Didymodactylos</taxon>
    </lineage>
</organism>
<dbReference type="PANTHER" id="PTHR45641:SF1">
    <property type="entry name" value="AAA+ ATPASE DOMAIN-CONTAINING PROTEIN"/>
    <property type="match status" value="1"/>
</dbReference>
<dbReference type="Proteomes" id="UP000663829">
    <property type="component" value="Unassembled WGS sequence"/>
</dbReference>
<dbReference type="Pfam" id="PF13374">
    <property type="entry name" value="TPR_10"/>
    <property type="match status" value="1"/>
</dbReference>
<reference evidence="10" key="1">
    <citation type="submission" date="2021-02" db="EMBL/GenBank/DDBJ databases">
        <authorList>
            <person name="Nowell W R."/>
        </authorList>
    </citation>
    <scope>NUCLEOTIDE SEQUENCE</scope>
</reference>
<dbReference type="Proteomes" id="UP000681722">
    <property type="component" value="Unassembled WGS sequence"/>
</dbReference>
<name>A0A814G7X6_9BILA</name>
<keyword evidence="6 8" id="KW-0802">TPR repeat</keyword>
<dbReference type="EC" id="2.4.2.31" evidence="9"/>
<dbReference type="EMBL" id="CAJNOQ010003002">
    <property type="protein sequence ID" value="CAF0990169.1"/>
    <property type="molecule type" value="Genomic_DNA"/>
</dbReference>
<feature type="repeat" description="TPR" evidence="8">
    <location>
        <begin position="878"/>
        <end position="911"/>
    </location>
</feature>
<evidence type="ECO:0000256" key="5">
    <source>
        <dbReference type="ARBA" id="ARBA00022737"/>
    </source>
</evidence>
<dbReference type="Gene3D" id="3.90.176.10">
    <property type="entry name" value="Toxin ADP-ribosyltransferase, Chain A, domain 1"/>
    <property type="match status" value="2"/>
</dbReference>
<keyword evidence="9" id="KW-0520">NAD</keyword>
<evidence type="ECO:0000313" key="10">
    <source>
        <dbReference type="EMBL" id="CAF0990169.1"/>
    </source>
</evidence>
<keyword evidence="5" id="KW-0677">Repeat</keyword>
<comment type="catalytic activity">
    <reaction evidence="7 9">
        <text>L-arginyl-[protein] + NAD(+) = N(omega)-(ADP-D-ribosyl)-L-arginyl-[protein] + nicotinamide + H(+)</text>
        <dbReference type="Rhea" id="RHEA:19149"/>
        <dbReference type="Rhea" id="RHEA-COMP:10532"/>
        <dbReference type="Rhea" id="RHEA-COMP:15087"/>
        <dbReference type="ChEBI" id="CHEBI:15378"/>
        <dbReference type="ChEBI" id="CHEBI:17154"/>
        <dbReference type="ChEBI" id="CHEBI:29965"/>
        <dbReference type="ChEBI" id="CHEBI:57540"/>
        <dbReference type="ChEBI" id="CHEBI:142554"/>
        <dbReference type="EC" id="2.4.2.31"/>
    </reaction>
</comment>
<dbReference type="GO" id="GO:0106274">
    <property type="term" value="F:NAD+-protein-arginine ADP-ribosyltransferase activity"/>
    <property type="evidence" value="ECO:0007669"/>
    <property type="project" value="UniProtKB-EC"/>
</dbReference>
<keyword evidence="12" id="KW-1185">Reference proteome</keyword>
<comment type="caution">
    <text evidence="10">The sequence shown here is derived from an EMBL/GenBank/DDBJ whole genome shotgun (WGS) entry which is preliminary data.</text>
</comment>
<keyword evidence="9" id="KW-0521">NADP</keyword>
<dbReference type="PROSITE" id="PS50005">
    <property type="entry name" value="TPR"/>
    <property type="match status" value="3"/>
</dbReference>
<evidence type="ECO:0000313" key="12">
    <source>
        <dbReference type="Proteomes" id="UP000663829"/>
    </source>
</evidence>
<accession>A0A814G7X6</accession>
<evidence type="ECO:0000256" key="9">
    <source>
        <dbReference type="RuleBase" id="RU361228"/>
    </source>
</evidence>
<dbReference type="Pfam" id="PF13424">
    <property type="entry name" value="TPR_12"/>
    <property type="match status" value="2"/>
</dbReference>
<dbReference type="OrthoDB" id="418911at2759"/>
<evidence type="ECO:0000256" key="4">
    <source>
        <dbReference type="ARBA" id="ARBA00022695"/>
    </source>
</evidence>
<feature type="repeat" description="TPR" evidence="8">
    <location>
        <begin position="836"/>
        <end position="869"/>
    </location>
</feature>